<dbReference type="InterPro" id="IPR013762">
    <property type="entry name" value="Integrase-like_cat_sf"/>
</dbReference>
<keyword evidence="4" id="KW-0233">DNA recombination</keyword>
<dbReference type="SUPFAM" id="SSF56349">
    <property type="entry name" value="DNA breaking-rejoining enzymes"/>
    <property type="match status" value="1"/>
</dbReference>
<dbReference type="InterPro" id="IPR004107">
    <property type="entry name" value="Integrase_SAM-like_N"/>
</dbReference>
<protein>
    <submittedName>
        <fullName evidence="6">Site-specific integrase</fullName>
    </submittedName>
</protein>
<comment type="caution">
    <text evidence="6">The sequence shown here is derived from an EMBL/GenBank/DDBJ whole genome shotgun (WGS) entry which is preliminary data.</text>
</comment>
<dbReference type="EMBL" id="VTOZ01000025">
    <property type="protein sequence ID" value="TYZ27548.1"/>
    <property type="molecule type" value="Genomic_DNA"/>
</dbReference>
<dbReference type="Pfam" id="PF14659">
    <property type="entry name" value="Phage_int_SAM_3"/>
    <property type="match status" value="1"/>
</dbReference>
<evidence type="ECO:0000313" key="7">
    <source>
        <dbReference type="Proteomes" id="UP000322783"/>
    </source>
</evidence>
<reference evidence="6 7" key="1">
    <citation type="submission" date="2019-08" db="EMBL/GenBank/DDBJ databases">
        <title>Selenomonas sp. mPRGC5 and Selenomonas sp. mPRGC8 isolated from ruminal fluid of dairy goat (Capra hircus).</title>
        <authorList>
            <person name="Poothong S."/>
            <person name="Nuengjamnong C."/>
            <person name="Tanasupawat S."/>
        </authorList>
    </citation>
    <scope>NUCLEOTIDE SEQUENCE [LARGE SCALE GENOMIC DNA]</scope>
    <source>
        <strain evidence="7">mPRGC8</strain>
    </source>
</reference>
<dbReference type="GO" id="GO:0006310">
    <property type="term" value="P:DNA recombination"/>
    <property type="evidence" value="ECO:0007669"/>
    <property type="project" value="UniProtKB-KW"/>
</dbReference>
<dbReference type="PANTHER" id="PTHR30349">
    <property type="entry name" value="PHAGE INTEGRASE-RELATED"/>
    <property type="match status" value="1"/>
</dbReference>
<dbReference type="Gene3D" id="1.10.150.130">
    <property type="match status" value="1"/>
</dbReference>
<evidence type="ECO:0000313" key="6">
    <source>
        <dbReference type="EMBL" id="TYZ27548.1"/>
    </source>
</evidence>
<keyword evidence="3" id="KW-0238">DNA-binding</keyword>
<evidence type="ECO:0000259" key="5">
    <source>
        <dbReference type="PROSITE" id="PS51898"/>
    </source>
</evidence>
<gene>
    <name evidence="6" type="ORF">FZ041_11125</name>
</gene>
<feature type="domain" description="Tyr recombinase" evidence="5">
    <location>
        <begin position="180"/>
        <end position="388"/>
    </location>
</feature>
<dbReference type="Gene3D" id="1.10.443.10">
    <property type="entry name" value="Intergrase catalytic core"/>
    <property type="match status" value="1"/>
</dbReference>
<dbReference type="GO" id="GO:0003677">
    <property type="term" value="F:DNA binding"/>
    <property type="evidence" value="ECO:0007669"/>
    <property type="project" value="UniProtKB-KW"/>
</dbReference>
<dbReference type="InterPro" id="IPR011010">
    <property type="entry name" value="DNA_brk_join_enz"/>
</dbReference>
<keyword evidence="2" id="KW-0229">DNA integration</keyword>
<evidence type="ECO:0000256" key="3">
    <source>
        <dbReference type="ARBA" id="ARBA00023125"/>
    </source>
</evidence>
<sequence length="408" mass="47447">MAGTVINRGNNRWELRISLGYDANGKQIRKSKRVTATSMRAAKKALDEFYLEITTTPQGGDEHMLFQDLVALWDKRHNAKKAISTRNMQIDMLNGRIMDEFRDMRISDITGEQIRHFVEKLRVEKNPRARTKDGRLSATMVHKHFKLVNHVFNKAVDWKILGKNPCRDIPRDEWPKPNYHHYPVWEEEDLQKFLRIVEELPDYPYILKHKAMFYLALLTGARKSEIIALTWEDIDWKNNMVHINKAQKYVNSRKVEISAPKTAESVRSVYVDEYVMDLLMLHRENQLKYLKNKGYENTHGYIFLAVRLRNEELVPEAPNSFAGWLRGLAKKHGLPGITVHSLRHMAATYALNHGAALTTVQSMLGHTNIRTTSIYLHPLDKQKRETAQIMSNHLQSLRESKEGDEAKK</sequence>
<dbReference type="AlphaFoldDB" id="A0A5D6WKZ5"/>
<dbReference type="Pfam" id="PF00589">
    <property type="entry name" value="Phage_integrase"/>
    <property type="match status" value="1"/>
</dbReference>
<evidence type="ECO:0000256" key="1">
    <source>
        <dbReference type="ARBA" id="ARBA00008857"/>
    </source>
</evidence>
<organism evidence="6 7">
    <name type="scientific">Selenomonas caprae</name>
    <dbReference type="NCBI Taxonomy" id="2606905"/>
    <lineage>
        <taxon>Bacteria</taxon>
        <taxon>Bacillati</taxon>
        <taxon>Bacillota</taxon>
        <taxon>Negativicutes</taxon>
        <taxon>Selenomonadales</taxon>
        <taxon>Selenomonadaceae</taxon>
        <taxon>Selenomonas</taxon>
    </lineage>
</organism>
<proteinExistence type="inferred from homology"/>
<dbReference type="GO" id="GO:0015074">
    <property type="term" value="P:DNA integration"/>
    <property type="evidence" value="ECO:0007669"/>
    <property type="project" value="UniProtKB-KW"/>
</dbReference>
<dbReference type="InterPro" id="IPR050090">
    <property type="entry name" value="Tyrosine_recombinase_XerCD"/>
</dbReference>
<keyword evidence="7" id="KW-1185">Reference proteome</keyword>
<dbReference type="InterPro" id="IPR010998">
    <property type="entry name" value="Integrase_recombinase_N"/>
</dbReference>
<evidence type="ECO:0000256" key="4">
    <source>
        <dbReference type="ARBA" id="ARBA00023172"/>
    </source>
</evidence>
<dbReference type="InterPro" id="IPR002104">
    <property type="entry name" value="Integrase_catalytic"/>
</dbReference>
<name>A0A5D6WKZ5_9FIRM</name>
<comment type="similarity">
    <text evidence="1">Belongs to the 'phage' integrase family.</text>
</comment>
<dbReference type="RefSeq" id="WP_149189612.1">
    <property type="nucleotide sequence ID" value="NZ_VTOZ01000025.1"/>
</dbReference>
<accession>A0A5D6WKZ5</accession>
<dbReference type="PANTHER" id="PTHR30349:SF64">
    <property type="entry name" value="PROPHAGE INTEGRASE INTD-RELATED"/>
    <property type="match status" value="1"/>
</dbReference>
<dbReference type="PROSITE" id="PS51898">
    <property type="entry name" value="TYR_RECOMBINASE"/>
    <property type="match status" value="1"/>
</dbReference>
<evidence type="ECO:0000256" key="2">
    <source>
        <dbReference type="ARBA" id="ARBA00022908"/>
    </source>
</evidence>
<dbReference type="Proteomes" id="UP000322783">
    <property type="component" value="Unassembled WGS sequence"/>
</dbReference>
<dbReference type="CDD" id="cd01189">
    <property type="entry name" value="INT_ICEBs1_C_like"/>
    <property type="match status" value="1"/>
</dbReference>